<evidence type="ECO:0000256" key="4">
    <source>
        <dbReference type="PROSITE-ProRule" id="PRU01240"/>
    </source>
</evidence>
<dbReference type="PROSITE" id="PS51892">
    <property type="entry name" value="SUBTILASE"/>
    <property type="match status" value="1"/>
</dbReference>
<dbReference type="GO" id="GO:0016486">
    <property type="term" value="P:peptide hormone processing"/>
    <property type="evidence" value="ECO:0007669"/>
    <property type="project" value="TreeGrafter"/>
</dbReference>
<protein>
    <submittedName>
        <fullName evidence="6">Furin</fullName>
    </submittedName>
</protein>
<dbReference type="STRING" id="46835.A0A504YIE5"/>
<dbReference type="OrthoDB" id="6255718at2759"/>
<dbReference type="PANTHER" id="PTHR42884:SF3">
    <property type="entry name" value="FURIN-LIKE PROTEASE 1, ISOFORMS 1_1-X_2"/>
    <property type="match status" value="1"/>
</dbReference>
<dbReference type="EMBL" id="SUNJ01012422">
    <property type="protein sequence ID" value="TPP58068.1"/>
    <property type="molecule type" value="Genomic_DNA"/>
</dbReference>
<comment type="similarity">
    <text evidence="4">Belongs to the peptidase S8 family.</text>
</comment>
<keyword evidence="5" id="KW-0732">Signal</keyword>
<name>A0A504YIE5_FASGI</name>
<dbReference type="InterPro" id="IPR023827">
    <property type="entry name" value="Peptidase_S8_Asp-AS"/>
</dbReference>
<feature type="signal peptide" evidence="5">
    <location>
        <begin position="1"/>
        <end position="16"/>
    </location>
</feature>
<evidence type="ECO:0000313" key="6">
    <source>
        <dbReference type="EMBL" id="TPP58068.1"/>
    </source>
</evidence>
<dbReference type="PROSITE" id="PS00136">
    <property type="entry name" value="SUBTILASE_ASP"/>
    <property type="match status" value="1"/>
</dbReference>
<dbReference type="SUPFAM" id="SSF52743">
    <property type="entry name" value="Subtilisin-like"/>
    <property type="match status" value="1"/>
</dbReference>
<dbReference type="Gene3D" id="3.30.70.850">
    <property type="entry name" value="Peptidase S8, pro-domain"/>
    <property type="match status" value="1"/>
</dbReference>
<dbReference type="AlphaFoldDB" id="A0A504YIE5"/>
<dbReference type="InterPro" id="IPR038466">
    <property type="entry name" value="S8_pro-domain_sf"/>
</dbReference>
<evidence type="ECO:0000256" key="3">
    <source>
        <dbReference type="ARBA" id="ARBA00022825"/>
    </source>
</evidence>
<keyword evidence="1" id="KW-0645">Protease</keyword>
<sequence length="205" mass="23771">MHFELLIIFLVSFVDSQTTERNDVLCVNKQCKLRYREWVIKCAGGILNARFVADFMGLQFLFPLAGFSDTYVMRAKVPTTHTNWNRLIRVPRSSTIQWMQEQVPLIRTKRKAPTKVEWNDPLYPKMWYLTRSSEGKGHDMKVQEAWKLGYTGKNVVVTIMDDGVDHTHPDLITNYVSTAQQIQCSSAGLSQFFKLIALFQQLFSR</sequence>
<accession>A0A504YIE5</accession>
<evidence type="ECO:0000256" key="5">
    <source>
        <dbReference type="SAM" id="SignalP"/>
    </source>
</evidence>
<evidence type="ECO:0000256" key="2">
    <source>
        <dbReference type="ARBA" id="ARBA00022801"/>
    </source>
</evidence>
<comment type="caution">
    <text evidence="4">Lacks conserved residue(s) required for the propagation of feature annotation.</text>
</comment>
<gene>
    <name evidence="6" type="ORF">FGIG_05412</name>
</gene>
<evidence type="ECO:0000313" key="7">
    <source>
        <dbReference type="Proteomes" id="UP000316759"/>
    </source>
</evidence>
<dbReference type="Proteomes" id="UP000316759">
    <property type="component" value="Unassembled WGS sequence"/>
</dbReference>
<comment type="caution">
    <text evidence="6">The sequence shown here is derived from an EMBL/GenBank/DDBJ whole genome shotgun (WGS) entry which is preliminary data.</text>
</comment>
<dbReference type="Gene3D" id="3.40.50.200">
    <property type="entry name" value="Peptidase S8/S53 domain"/>
    <property type="match status" value="1"/>
</dbReference>
<keyword evidence="7" id="KW-1185">Reference proteome</keyword>
<feature type="chain" id="PRO_5021304115" evidence="5">
    <location>
        <begin position="17"/>
        <end position="205"/>
    </location>
</feature>
<evidence type="ECO:0000256" key="1">
    <source>
        <dbReference type="ARBA" id="ARBA00022670"/>
    </source>
</evidence>
<reference evidence="6 7" key="1">
    <citation type="submission" date="2019-04" db="EMBL/GenBank/DDBJ databases">
        <title>Annotation for the trematode Fasciola gigantica.</title>
        <authorList>
            <person name="Choi Y.-J."/>
        </authorList>
    </citation>
    <scope>NUCLEOTIDE SEQUENCE [LARGE SCALE GENOMIC DNA]</scope>
    <source>
        <strain evidence="6">Uganda_cow_1</strain>
    </source>
</reference>
<dbReference type="GO" id="GO:0004252">
    <property type="term" value="F:serine-type endopeptidase activity"/>
    <property type="evidence" value="ECO:0007669"/>
    <property type="project" value="InterPro"/>
</dbReference>
<keyword evidence="2" id="KW-0378">Hydrolase</keyword>
<dbReference type="GO" id="GO:0005802">
    <property type="term" value="C:trans-Golgi network"/>
    <property type="evidence" value="ECO:0007669"/>
    <property type="project" value="TreeGrafter"/>
</dbReference>
<dbReference type="GO" id="GO:0000139">
    <property type="term" value="C:Golgi membrane"/>
    <property type="evidence" value="ECO:0007669"/>
    <property type="project" value="TreeGrafter"/>
</dbReference>
<keyword evidence="3" id="KW-0720">Serine protease</keyword>
<organism evidence="6 7">
    <name type="scientific">Fasciola gigantica</name>
    <name type="common">Giant liver fluke</name>
    <dbReference type="NCBI Taxonomy" id="46835"/>
    <lineage>
        <taxon>Eukaryota</taxon>
        <taxon>Metazoa</taxon>
        <taxon>Spiralia</taxon>
        <taxon>Lophotrochozoa</taxon>
        <taxon>Platyhelminthes</taxon>
        <taxon>Trematoda</taxon>
        <taxon>Digenea</taxon>
        <taxon>Plagiorchiida</taxon>
        <taxon>Echinostomata</taxon>
        <taxon>Echinostomatoidea</taxon>
        <taxon>Fasciolidae</taxon>
        <taxon>Fasciola</taxon>
    </lineage>
</organism>
<dbReference type="InterPro" id="IPR036852">
    <property type="entry name" value="Peptidase_S8/S53_dom_sf"/>
</dbReference>
<proteinExistence type="inferred from homology"/>
<dbReference type="PANTHER" id="PTHR42884">
    <property type="entry name" value="PROPROTEIN CONVERTASE SUBTILISIN/KEXIN-RELATED"/>
    <property type="match status" value="1"/>
</dbReference>